<dbReference type="SUPFAM" id="SSF47802">
    <property type="entry name" value="DNA polymerase beta, N-terminal domain-like"/>
    <property type="match status" value="1"/>
</dbReference>
<dbReference type="EMBL" id="BIMX01000020">
    <property type="protein sequence ID" value="GCF00602.1"/>
    <property type="molecule type" value="Genomic_DNA"/>
</dbReference>
<keyword evidence="3" id="KW-0963">Cytoplasm</keyword>
<dbReference type="GO" id="GO:0006284">
    <property type="term" value="P:base-excision repair"/>
    <property type="evidence" value="ECO:0007669"/>
    <property type="project" value="TreeGrafter"/>
</dbReference>
<dbReference type="Gene3D" id="3.30.460.10">
    <property type="entry name" value="Beta Polymerase, domain 2"/>
    <property type="match status" value="1"/>
</dbReference>
<evidence type="ECO:0000256" key="8">
    <source>
        <dbReference type="ARBA" id="ARBA00022842"/>
    </source>
</evidence>
<keyword evidence="10" id="KW-0238">DNA-binding</keyword>
<dbReference type="SMART" id="SM00483">
    <property type="entry name" value="POLXc"/>
    <property type="match status" value="1"/>
</dbReference>
<evidence type="ECO:0000256" key="1">
    <source>
        <dbReference type="ARBA" id="ARBA00001946"/>
    </source>
</evidence>
<dbReference type="AlphaFoldDB" id="A0A4C2E9N7"/>
<evidence type="ECO:0000256" key="3">
    <source>
        <dbReference type="ARBA" id="ARBA00022490"/>
    </source>
</evidence>
<dbReference type="InterPro" id="IPR037160">
    <property type="entry name" value="DNA_Pol_thumb_sf"/>
</dbReference>
<evidence type="ECO:0000313" key="19">
    <source>
        <dbReference type="Proteomes" id="UP000301737"/>
    </source>
</evidence>
<dbReference type="InterPro" id="IPR002054">
    <property type="entry name" value="DNA-dir_DNA_pol_X"/>
</dbReference>
<keyword evidence="4 15" id="KW-0808">Transferase</keyword>
<evidence type="ECO:0000256" key="13">
    <source>
        <dbReference type="ARBA" id="ARBA00049244"/>
    </source>
</evidence>
<dbReference type="InterPro" id="IPR010996">
    <property type="entry name" value="HHH_MUS81"/>
</dbReference>
<comment type="function">
    <text evidence="15">DNA polymerase that functions in several pathways of DNA repair. Involved in base excision repair (BER) responsible for repair of lesions that give rise to abasic (AP) sites in DNA. Also contributes to DNA double-strand break repair by non-homologous end joining and homologous recombination. Has both template-dependent and template-independent (terminal transferase) DNA polymerase activities. Has also a 5'-deoxyribose-5-phosphate lyase (dRP lyase) activity.</text>
</comment>
<accession>A0A4C2E9N7</accession>
<feature type="region of interest" description="Disordered" evidence="16">
    <location>
        <begin position="122"/>
        <end position="156"/>
    </location>
</feature>
<keyword evidence="6" id="KW-0479">Metal-binding</keyword>
<dbReference type="GO" id="GO:0003887">
    <property type="term" value="F:DNA-directed DNA polymerase activity"/>
    <property type="evidence" value="ECO:0007669"/>
    <property type="project" value="UniProtKB-UniRule"/>
</dbReference>
<dbReference type="InterPro" id="IPR002008">
    <property type="entry name" value="DNA_pol_X_beta-like"/>
</dbReference>
<dbReference type="InterPro" id="IPR029398">
    <property type="entry name" value="PolB_thumb"/>
</dbReference>
<comment type="subcellular location">
    <subcellularLocation>
        <location evidence="2 15">Nucleus</location>
    </subcellularLocation>
</comment>
<name>A0A4C2E9N7_9SACH</name>
<dbReference type="Gene3D" id="3.30.210.10">
    <property type="entry name" value="DNA polymerase, thumb domain"/>
    <property type="match status" value="1"/>
</dbReference>
<keyword evidence="7 15" id="KW-0227">DNA damage</keyword>
<evidence type="ECO:0000256" key="16">
    <source>
        <dbReference type="SAM" id="MobiDB-lite"/>
    </source>
</evidence>
<evidence type="ECO:0000256" key="15">
    <source>
        <dbReference type="RuleBase" id="RU366014"/>
    </source>
</evidence>
<dbReference type="InterPro" id="IPR018944">
    <property type="entry name" value="DNA_pol_lambd_fingers_domain"/>
</dbReference>
<dbReference type="GO" id="GO:0003677">
    <property type="term" value="F:DNA binding"/>
    <property type="evidence" value="ECO:0007669"/>
    <property type="project" value="UniProtKB-UniRule"/>
</dbReference>
<feature type="active site" description="Nucleophile; Schiff-base intermediate with DNA; for 5'-dRP lyase activity" evidence="14">
    <location>
        <position position="235"/>
    </location>
</feature>
<reference evidence="18 19" key="1">
    <citation type="submission" date="2019-01" db="EMBL/GenBank/DDBJ databases">
        <title>Draft Genome Sequencing of Zygosaccharomyces mellis Ca-7.</title>
        <authorList>
            <person name="Shiwa Y."/>
            <person name="Kanesaki Y."/>
            <person name="Ishige T."/>
            <person name="Mura K."/>
            <person name="Hori T."/>
            <person name="Tamura T."/>
        </authorList>
    </citation>
    <scope>NUCLEOTIDE SEQUENCE [LARGE SCALE GENOMIC DNA]</scope>
    <source>
        <strain evidence="18 19">Ca-7</strain>
    </source>
</reference>
<comment type="caution">
    <text evidence="18">The sequence shown here is derived from an EMBL/GenBank/DDBJ whole genome shotgun (WGS) entry which is preliminary data.</text>
</comment>
<dbReference type="PANTHER" id="PTHR11276">
    <property type="entry name" value="DNA POLYMERASE TYPE-X FAMILY MEMBER"/>
    <property type="match status" value="1"/>
</dbReference>
<evidence type="ECO:0000256" key="9">
    <source>
        <dbReference type="ARBA" id="ARBA00022932"/>
    </source>
</evidence>
<comment type="similarity">
    <text evidence="15">Belongs to the DNA polymerase type-X family.</text>
</comment>
<evidence type="ECO:0000256" key="4">
    <source>
        <dbReference type="ARBA" id="ARBA00022679"/>
    </source>
</evidence>
<dbReference type="PANTHER" id="PTHR11276:SF42">
    <property type="entry name" value="DNA POLYMERASE BETA"/>
    <property type="match status" value="1"/>
</dbReference>
<dbReference type="Gene3D" id="1.10.150.20">
    <property type="entry name" value="5' to 3' exonuclease, C-terminal subdomain"/>
    <property type="match status" value="1"/>
</dbReference>
<dbReference type="Pfam" id="PF10391">
    <property type="entry name" value="DNA_pol_lambd_f"/>
    <property type="match status" value="1"/>
</dbReference>
<feature type="compositionally biased region" description="Polar residues" evidence="16">
    <location>
        <begin position="122"/>
        <end position="136"/>
    </location>
</feature>
<evidence type="ECO:0000256" key="12">
    <source>
        <dbReference type="ARBA" id="ARBA00023242"/>
    </source>
</evidence>
<dbReference type="Pfam" id="PF14792">
    <property type="entry name" value="DNA_pol_B_palm"/>
    <property type="match status" value="1"/>
</dbReference>
<keyword evidence="9 15" id="KW-0239">DNA-directed DNA polymerase</keyword>
<comment type="catalytic activity">
    <reaction evidence="13 15">
        <text>DNA(n) + a 2'-deoxyribonucleoside 5'-triphosphate = DNA(n+1) + diphosphate</text>
        <dbReference type="Rhea" id="RHEA:22508"/>
        <dbReference type="Rhea" id="RHEA-COMP:17339"/>
        <dbReference type="Rhea" id="RHEA-COMP:17340"/>
        <dbReference type="ChEBI" id="CHEBI:33019"/>
        <dbReference type="ChEBI" id="CHEBI:61560"/>
        <dbReference type="ChEBI" id="CHEBI:173112"/>
        <dbReference type="EC" id="2.7.7.7"/>
    </reaction>
</comment>
<evidence type="ECO:0000256" key="7">
    <source>
        <dbReference type="ARBA" id="ARBA00022763"/>
    </source>
</evidence>
<dbReference type="Pfam" id="PF14716">
    <property type="entry name" value="HHH_8"/>
    <property type="match status" value="1"/>
</dbReference>
<dbReference type="InterPro" id="IPR043519">
    <property type="entry name" value="NT_sf"/>
</dbReference>
<dbReference type="InterPro" id="IPR022312">
    <property type="entry name" value="DNA_pol_X"/>
</dbReference>
<dbReference type="PRINTS" id="PR00869">
    <property type="entry name" value="DNAPOLX"/>
</dbReference>
<dbReference type="CDD" id="cd00141">
    <property type="entry name" value="NT_POLXc"/>
    <property type="match status" value="1"/>
</dbReference>
<evidence type="ECO:0000256" key="14">
    <source>
        <dbReference type="PIRSR" id="PIRSR622312-50"/>
    </source>
</evidence>
<protein>
    <recommendedName>
        <fullName evidence="15">DNA polymerase</fullName>
        <ecNumber evidence="15">2.7.7.7</ecNumber>
    </recommendedName>
</protein>
<keyword evidence="12 15" id="KW-0539">Nucleus</keyword>
<dbReference type="GO" id="GO:0005634">
    <property type="term" value="C:nucleus"/>
    <property type="evidence" value="ECO:0007669"/>
    <property type="project" value="UniProtKB-SubCell"/>
</dbReference>
<feature type="domain" description="DNA-directed DNA polymerase X" evidence="17">
    <location>
        <begin position="173"/>
        <end position="544"/>
    </location>
</feature>
<sequence>MAILRGHTFLFLPNVSSSSLGFLAKLVAKEGGKVIEDAHQINPQMIVLINDSFVSERQKIIHKDIFKKESDLDIDCTCDYIIKNAVECIRASEVSKWLKEGQLTISKAELVQLASSGEENSTYENINLDSESATDIQETDEGDRSPPLSEGKDLDIPKVLFEENPNSVEANWSKNELVIRFLDILAHRYKVKGDSFRSRSYNLAKMGIRSLSHEIISGAQAQQEVPNIGSSIAKKIQTILDTGNLPGADESPQFEQSLQYFSKCHDVGAYTARRWVNLGLNSFLEVSQKFPHELKSDWPILFGWSFYEDWSIPIPRQECTRIEKIVNQELKSIDHKCQIEIQGSYLRGADYCGDLDILFYKKNCDDTAELSNIMEEVSINLYRKGYIKCFLQLTPRIYELFASEILDRFNKCNLQVKKTVAPSHEQINKFYFGFQIPESVDNNENPRSFLLPSDRFMSLTSEGRGPCRRIDFFNCKWSELGANRLQWTGPKEFNRWIRMIAIEKGMKLTQHGLFNKEGALVESFSATRIFQLLDQPYLEPEERNHVFKKGRSK</sequence>
<evidence type="ECO:0000256" key="5">
    <source>
        <dbReference type="ARBA" id="ARBA00022695"/>
    </source>
</evidence>
<dbReference type="InterPro" id="IPR028207">
    <property type="entry name" value="DNA_pol_B_palm_palm"/>
</dbReference>
<gene>
    <name evidence="18" type="ORF">ZYGM_000501</name>
</gene>
<dbReference type="SUPFAM" id="SSF81301">
    <property type="entry name" value="Nucleotidyltransferase"/>
    <property type="match status" value="1"/>
</dbReference>
<evidence type="ECO:0000259" key="17">
    <source>
        <dbReference type="SMART" id="SM00483"/>
    </source>
</evidence>
<dbReference type="EC" id="2.7.7.7" evidence="15"/>
<dbReference type="Proteomes" id="UP000301737">
    <property type="component" value="Unassembled WGS sequence"/>
</dbReference>
<dbReference type="GO" id="GO:0046872">
    <property type="term" value="F:metal ion binding"/>
    <property type="evidence" value="ECO:0007669"/>
    <property type="project" value="UniProtKB-UniRule"/>
</dbReference>
<dbReference type="Gene3D" id="1.10.150.110">
    <property type="entry name" value="DNA polymerase beta, N-terminal domain-like"/>
    <property type="match status" value="1"/>
</dbReference>
<evidence type="ECO:0000256" key="6">
    <source>
        <dbReference type="ARBA" id="ARBA00022723"/>
    </source>
</evidence>
<evidence type="ECO:0000256" key="10">
    <source>
        <dbReference type="ARBA" id="ARBA00023125"/>
    </source>
</evidence>
<keyword evidence="8" id="KW-0460">Magnesium</keyword>
<proteinExistence type="inferred from homology"/>
<organism evidence="18 19">
    <name type="scientific">Zygosaccharomyces mellis</name>
    <dbReference type="NCBI Taxonomy" id="42258"/>
    <lineage>
        <taxon>Eukaryota</taxon>
        <taxon>Fungi</taxon>
        <taxon>Dikarya</taxon>
        <taxon>Ascomycota</taxon>
        <taxon>Saccharomycotina</taxon>
        <taxon>Saccharomycetes</taxon>
        <taxon>Saccharomycetales</taxon>
        <taxon>Saccharomycetaceae</taxon>
        <taxon>Zygosaccharomyces</taxon>
    </lineage>
</organism>
<dbReference type="InterPro" id="IPR027421">
    <property type="entry name" value="DNA_pol_lamdba_lyase_dom_sf"/>
</dbReference>
<keyword evidence="5 15" id="KW-0548">Nucleotidyltransferase</keyword>
<keyword evidence="19" id="KW-1185">Reference proteome</keyword>
<dbReference type="OrthoDB" id="205514at2759"/>
<dbReference type="GO" id="GO:0006303">
    <property type="term" value="P:double-strand break repair via nonhomologous end joining"/>
    <property type="evidence" value="ECO:0007669"/>
    <property type="project" value="TreeGrafter"/>
</dbReference>
<dbReference type="Pfam" id="PF14791">
    <property type="entry name" value="DNA_pol_B_thumb"/>
    <property type="match status" value="1"/>
</dbReference>
<evidence type="ECO:0000256" key="11">
    <source>
        <dbReference type="ARBA" id="ARBA00023204"/>
    </source>
</evidence>
<comment type="cofactor">
    <cofactor evidence="1">
        <name>Mg(2+)</name>
        <dbReference type="ChEBI" id="CHEBI:18420"/>
    </cofactor>
</comment>
<dbReference type="PRINTS" id="PR00870">
    <property type="entry name" value="DNAPOLXBETA"/>
</dbReference>
<dbReference type="SUPFAM" id="SSF81585">
    <property type="entry name" value="PsbU/PolX domain-like"/>
    <property type="match status" value="1"/>
</dbReference>
<keyword evidence="11 15" id="KW-0234">DNA repair</keyword>
<evidence type="ECO:0000256" key="2">
    <source>
        <dbReference type="ARBA" id="ARBA00004123"/>
    </source>
</evidence>
<evidence type="ECO:0000313" key="18">
    <source>
        <dbReference type="EMBL" id="GCF00602.1"/>
    </source>
</evidence>